<dbReference type="EMBL" id="VUNR01000003">
    <property type="protein sequence ID" value="MSU07836.1"/>
    <property type="molecule type" value="Genomic_DNA"/>
</dbReference>
<evidence type="ECO:0000313" key="1">
    <source>
        <dbReference type="EMBL" id="MSU07836.1"/>
    </source>
</evidence>
<organism evidence="1 2">
    <name type="scientific">Anaerovibrio slackiae</name>
    <dbReference type="NCBI Taxonomy" id="2652309"/>
    <lineage>
        <taxon>Bacteria</taxon>
        <taxon>Bacillati</taxon>
        <taxon>Bacillota</taxon>
        <taxon>Negativicutes</taxon>
        <taxon>Selenomonadales</taxon>
        <taxon>Selenomonadaceae</taxon>
        <taxon>Anaerovibrio</taxon>
    </lineage>
</organism>
<protein>
    <submittedName>
        <fullName evidence="1">Uncharacterized protein</fullName>
    </submittedName>
</protein>
<dbReference type="AlphaFoldDB" id="A0A6I2UGE8"/>
<keyword evidence="2" id="KW-1185">Reference proteome</keyword>
<name>A0A6I2UGE8_9FIRM</name>
<accession>A0A6I2UGE8</accession>
<dbReference type="Proteomes" id="UP000433181">
    <property type="component" value="Unassembled WGS sequence"/>
</dbReference>
<comment type="caution">
    <text evidence="1">The sequence shown here is derived from an EMBL/GenBank/DDBJ whole genome shotgun (WGS) entry which is preliminary data.</text>
</comment>
<sequence>MEAFKQIEELAYSSEFEQRQINKVWKYGIGFCGKKICLYTDEA</sequence>
<reference evidence="1 2" key="1">
    <citation type="submission" date="2019-08" db="EMBL/GenBank/DDBJ databases">
        <title>In-depth cultivation of the pig gut microbiome towards novel bacterial diversity and tailored functional studies.</title>
        <authorList>
            <person name="Wylensek D."/>
            <person name="Hitch T.C.A."/>
            <person name="Clavel T."/>
        </authorList>
    </citation>
    <scope>NUCLEOTIDE SEQUENCE [LARGE SCALE GENOMIC DNA]</scope>
    <source>
        <strain evidence="1 2">WCA-693-APC-5D-A</strain>
    </source>
</reference>
<proteinExistence type="predicted"/>
<gene>
    <name evidence="1" type="ORF">FYJ84_02385</name>
</gene>
<evidence type="ECO:0000313" key="2">
    <source>
        <dbReference type="Proteomes" id="UP000433181"/>
    </source>
</evidence>